<keyword evidence="8" id="KW-1185">Reference proteome</keyword>
<gene>
    <name evidence="7" type="ORF">CEY00_Acc23334</name>
</gene>
<dbReference type="PANTHER" id="PTHR13636">
    <property type="entry name" value="TRANSMEMBRANE PROTEIN 258"/>
    <property type="match status" value="1"/>
</dbReference>
<keyword evidence="3 6" id="KW-0812">Transmembrane</keyword>
<evidence type="ECO:0000256" key="6">
    <source>
        <dbReference type="RuleBase" id="RU367008"/>
    </source>
</evidence>
<accession>A0A2R6Q534</accession>
<comment type="similarity">
    <text evidence="2 6">Belongs to the OST5 family.</text>
</comment>
<evidence type="ECO:0000313" key="7">
    <source>
        <dbReference type="EMBL" id="PSS01978.1"/>
    </source>
</evidence>
<dbReference type="STRING" id="1590841.A0A2R6Q534"/>
<sequence length="103" mass="11418">MKRRQRWQKISRIVIKNITQTRDSLQEAQSVKHISSPVLDAWFTTLAVFMFAIGLLFTAAFFNYGAKPSRKNQSLAKELTTGAVASVFLGFGSFSLLACGVCV</sequence>
<dbReference type="GO" id="GO:0006487">
    <property type="term" value="P:protein N-linked glycosylation"/>
    <property type="evidence" value="ECO:0007669"/>
    <property type="project" value="UniProtKB-UniRule"/>
</dbReference>
<dbReference type="InterPro" id="IPR007915">
    <property type="entry name" value="TMEM258/Ost5"/>
</dbReference>
<organism evidence="7 8">
    <name type="scientific">Actinidia chinensis var. chinensis</name>
    <name type="common">Chinese soft-hair kiwi</name>
    <dbReference type="NCBI Taxonomy" id="1590841"/>
    <lineage>
        <taxon>Eukaryota</taxon>
        <taxon>Viridiplantae</taxon>
        <taxon>Streptophyta</taxon>
        <taxon>Embryophyta</taxon>
        <taxon>Tracheophyta</taxon>
        <taxon>Spermatophyta</taxon>
        <taxon>Magnoliopsida</taxon>
        <taxon>eudicotyledons</taxon>
        <taxon>Gunneridae</taxon>
        <taxon>Pentapetalae</taxon>
        <taxon>asterids</taxon>
        <taxon>Ericales</taxon>
        <taxon>Actinidiaceae</taxon>
        <taxon>Actinidia</taxon>
    </lineage>
</organism>
<keyword evidence="4 6" id="KW-1133">Transmembrane helix</keyword>
<reference evidence="8" key="2">
    <citation type="journal article" date="2018" name="BMC Genomics">
        <title>A manually annotated Actinidia chinensis var. chinensis (kiwifruit) genome highlights the challenges associated with draft genomes and gene prediction in plants.</title>
        <authorList>
            <person name="Pilkington S.M."/>
            <person name="Crowhurst R."/>
            <person name="Hilario E."/>
            <person name="Nardozza S."/>
            <person name="Fraser L."/>
            <person name="Peng Y."/>
            <person name="Gunaseelan K."/>
            <person name="Simpson R."/>
            <person name="Tahir J."/>
            <person name="Deroles S.C."/>
            <person name="Templeton K."/>
            <person name="Luo Z."/>
            <person name="Davy M."/>
            <person name="Cheng C."/>
            <person name="McNeilage M."/>
            <person name="Scaglione D."/>
            <person name="Liu Y."/>
            <person name="Zhang Q."/>
            <person name="Datson P."/>
            <person name="De Silva N."/>
            <person name="Gardiner S.E."/>
            <person name="Bassett H."/>
            <person name="Chagne D."/>
            <person name="McCallum J."/>
            <person name="Dzierzon H."/>
            <person name="Deng C."/>
            <person name="Wang Y.Y."/>
            <person name="Barron L."/>
            <person name="Manako K."/>
            <person name="Bowen J."/>
            <person name="Foster T.M."/>
            <person name="Erridge Z.A."/>
            <person name="Tiffin H."/>
            <person name="Waite C.N."/>
            <person name="Davies K.M."/>
            <person name="Grierson E.P."/>
            <person name="Laing W.A."/>
            <person name="Kirk R."/>
            <person name="Chen X."/>
            <person name="Wood M."/>
            <person name="Montefiori M."/>
            <person name="Brummell D.A."/>
            <person name="Schwinn K.E."/>
            <person name="Catanach A."/>
            <person name="Fullerton C."/>
            <person name="Li D."/>
            <person name="Meiyalaghan S."/>
            <person name="Nieuwenhuizen N."/>
            <person name="Read N."/>
            <person name="Prakash R."/>
            <person name="Hunter D."/>
            <person name="Zhang H."/>
            <person name="McKenzie M."/>
            <person name="Knabel M."/>
            <person name="Harris A."/>
            <person name="Allan A.C."/>
            <person name="Gleave A."/>
            <person name="Chen A."/>
            <person name="Janssen B.J."/>
            <person name="Plunkett B."/>
            <person name="Ampomah-Dwamena C."/>
            <person name="Voogd C."/>
            <person name="Leif D."/>
            <person name="Lafferty D."/>
            <person name="Souleyre E.J.F."/>
            <person name="Varkonyi-Gasic E."/>
            <person name="Gambi F."/>
            <person name="Hanley J."/>
            <person name="Yao J.L."/>
            <person name="Cheung J."/>
            <person name="David K.M."/>
            <person name="Warren B."/>
            <person name="Marsh K."/>
            <person name="Snowden K.C."/>
            <person name="Lin-Wang K."/>
            <person name="Brian L."/>
            <person name="Martinez-Sanchez M."/>
            <person name="Wang M."/>
            <person name="Ileperuma N."/>
            <person name="Macnee N."/>
            <person name="Campin R."/>
            <person name="McAtee P."/>
            <person name="Drummond R.S.M."/>
            <person name="Espley R.V."/>
            <person name="Ireland H.S."/>
            <person name="Wu R."/>
            <person name="Atkinson R.G."/>
            <person name="Karunairetnam S."/>
            <person name="Bulley S."/>
            <person name="Chunkath S."/>
            <person name="Hanley Z."/>
            <person name="Storey R."/>
            <person name="Thrimawithana A.H."/>
            <person name="Thomson S."/>
            <person name="David C."/>
            <person name="Testolin R."/>
            <person name="Huang H."/>
            <person name="Hellens R.P."/>
            <person name="Schaffer R.J."/>
        </authorList>
    </citation>
    <scope>NUCLEOTIDE SEQUENCE [LARGE SCALE GENOMIC DNA]</scope>
    <source>
        <strain evidence="8">cv. Red5</strain>
    </source>
</reference>
<dbReference type="Proteomes" id="UP000241394">
    <property type="component" value="Chromosome LG20"/>
</dbReference>
<dbReference type="OrthoDB" id="18408at2759"/>
<feature type="transmembrane region" description="Helical" evidence="6">
    <location>
        <begin position="41"/>
        <end position="62"/>
    </location>
</feature>
<feature type="transmembrane region" description="Helical" evidence="6">
    <location>
        <begin position="82"/>
        <end position="102"/>
    </location>
</feature>
<name>A0A2R6Q534_ACTCC</name>
<dbReference type="GO" id="GO:0008250">
    <property type="term" value="C:oligosaccharyltransferase complex"/>
    <property type="evidence" value="ECO:0007669"/>
    <property type="project" value="UniProtKB-UniRule"/>
</dbReference>
<dbReference type="EMBL" id="NKQK01000020">
    <property type="protein sequence ID" value="PSS01978.1"/>
    <property type="molecule type" value="Genomic_DNA"/>
</dbReference>
<evidence type="ECO:0000256" key="4">
    <source>
        <dbReference type="ARBA" id="ARBA00022989"/>
    </source>
</evidence>
<comment type="caution">
    <text evidence="7">The sequence shown here is derived from an EMBL/GenBank/DDBJ whole genome shotgun (WGS) entry which is preliminary data.</text>
</comment>
<dbReference type="InParanoid" id="A0A2R6Q534"/>
<evidence type="ECO:0000313" key="8">
    <source>
        <dbReference type="Proteomes" id="UP000241394"/>
    </source>
</evidence>
<dbReference type="Pfam" id="PF05251">
    <property type="entry name" value="Ost5"/>
    <property type="match status" value="1"/>
</dbReference>
<comment type="subcellular location">
    <subcellularLocation>
        <location evidence="1 6">Membrane</location>
        <topology evidence="1 6">Multi-pass membrane protein</topology>
    </subcellularLocation>
</comment>
<reference evidence="7 8" key="1">
    <citation type="submission" date="2017-07" db="EMBL/GenBank/DDBJ databases">
        <title>An improved, manually edited Actinidia chinensis var. chinensis (kiwifruit) genome highlights the challenges associated with draft genomes and gene prediction in plants.</title>
        <authorList>
            <person name="Pilkington S."/>
            <person name="Crowhurst R."/>
            <person name="Hilario E."/>
            <person name="Nardozza S."/>
            <person name="Fraser L."/>
            <person name="Peng Y."/>
            <person name="Gunaseelan K."/>
            <person name="Simpson R."/>
            <person name="Tahir J."/>
            <person name="Deroles S."/>
            <person name="Templeton K."/>
            <person name="Luo Z."/>
            <person name="Davy M."/>
            <person name="Cheng C."/>
            <person name="Mcneilage M."/>
            <person name="Scaglione D."/>
            <person name="Liu Y."/>
            <person name="Zhang Q."/>
            <person name="Datson P."/>
            <person name="De Silva N."/>
            <person name="Gardiner S."/>
            <person name="Bassett H."/>
            <person name="Chagne D."/>
            <person name="Mccallum J."/>
            <person name="Dzierzon H."/>
            <person name="Deng C."/>
            <person name="Wang Y.-Y."/>
            <person name="Barron N."/>
            <person name="Manako K."/>
            <person name="Bowen J."/>
            <person name="Foster T."/>
            <person name="Erridge Z."/>
            <person name="Tiffin H."/>
            <person name="Waite C."/>
            <person name="Davies K."/>
            <person name="Grierson E."/>
            <person name="Laing W."/>
            <person name="Kirk R."/>
            <person name="Chen X."/>
            <person name="Wood M."/>
            <person name="Montefiori M."/>
            <person name="Brummell D."/>
            <person name="Schwinn K."/>
            <person name="Catanach A."/>
            <person name="Fullerton C."/>
            <person name="Li D."/>
            <person name="Meiyalaghan S."/>
            <person name="Nieuwenhuizen N."/>
            <person name="Read N."/>
            <person name="Prakash R."/>
            <person name="Hunter D."/>
            <person name="Zhang H."/>
            <person name="Mckenzie M."/>
            <person name="Knabel M."/>
            <person name="Harris A."/>
            <person name="Allan A."/>
            <person name="Chen A."/>
            <person name="Janssen B."/>
            <person name="Plunkett B."/>
            <person name="Dwamena C."/>
            <person name="Voogd C."/>
            <person name="Leif D."/>
            <person name="Lafferty D."/>
            <person name="Souleyre E."/>
            <person name="Varkonyi-Gasic E."/>
            <person name="Gambi F."/>
            <person name="Hanley J."/>
            <person name="Yao J.-L."/>
            <person name="Cheung J."/>
            <person name="David K."/>
            <person name="Warren B."/>
            <person name="Marsh K."/>
            <person name="Snowden K."/>
            <person name="Lin-Wang K."/>
            <person name="Brian L."/>
            <person name="Martinez-Sanchez M."/>
            <person name="Wang M."/>
            <person name="Ileperuma N."/>
            <person name="Macnee N."/>
            <person name="Campin R."/>
            <person name="Mcatee P."/>
            <person name="Drummond R."/>
            <person name="Espley R."/>
            <person name="Ireland H."/>
            <person name="Wu R."/>
            <person name="Atkinson R."/>
            <person name="Karunairetnam S."/>
            <person name="Bulley S."/>
            <person name="Chunkath S."/>
            <person name="Hanley Z."/>
            <person name="Storey R."/>
            <person name="Thrimawithana A."/>
            <person name="Thomson S."/>
            <person name="David C."/>
            <person name="Testolin R."/>
        </authorList>
    </citation>
    <scope>NUCLEOTIDE SEQUENCE [LARGE SCALE GENOMIC DNA]</scope>
    <source>
        <strain evidence="8">cv. Red5</strain>
        <tissue evidence="7">Young leaf</tissue>
    </source>
</reference>
<keyword evidence="5 6" id="KW-0472">Membrane</keyword>
<dbReference type="Gramene" id="PSS01978">
    <property type="protein sequence ID" value="PSS01978"/>
    <property type="gene ID" value="CEY00_Acc23334"/>
</dbReference>
<evidence type="ECO:0000256" key="3">
    <source>
        <dbReference type="ARBA" id="ARBA00022692"/>
    </source>
</evidence>
<dbReference type="AlphaFoldDB" id="A0A2R6Q534"/>
<evidence type="ECO:0000256" key="5">
    <source>
        <dbReference type="ARBA" id="ARBA00023136"/>
    </source>
</evidence>
<evidence type="ECO:0000256" key="1">
    <source>
        <dbReference type="ARBA" id="ARBA00004141"/>
    </source>
</evidence>
<protein>
    <recommendedName>
        <fullName evidence="6">Dolichyl-diphosphooligosaccharide-protein glycosyltransferase subunit OST5</fullName>
    </recommendedName>
</protein>
<comment type="subunit">
    <text evidence="6">Component of the oligosaccharyltransferase (OST) complex.</text>
</comment>
<evidence type="ECO:0000256" key="2">
    <source>
        <dbReference type="ARBA" id="ARBA00009825"/>
    </source>
</evidence>
<proteinExistence type="inferred from homology"/>
<comment type="function">
    <text evidence="6">Subunit of the oligosaccharyl transferase (OST) complex that catalyzes the initial transfer of a defined glycan (Glc(3)Man(9)GlcNAc(2) in eukaryotes) from the lipid carrier dolichol-pyrophosphate to an asparagine residue within an Asn-X-Ser/Thr consensus motif in nascent polypeptide chains, the first step in protein N-glycosylation. N-glycosylation occurs cotranslationally and the complex associates with the Sec61 complex at the channel-forming translocon complex that mediates protein translocation across the endoplasmic reticulum (ER). All subunits are required for a maximal enzyme activity.</text>
</comment>